<feature type="region of interest" description="Disordered" evidence="5">
    <location>
        <begin position="479"/>
        <end position="508"/>
    </location>
</feature>
<name>S8E861_FOMSC</name>
<dbReference type="PANTHER" id="PTHR45848:SF4">
    <property type="entry name" value="DUAL SPECIFICITY PROTEIN PHOSPHATASE 12"/>
    <property type="match status" value="1"/>
</dbReference>
<dbReference type="PROSITE" id="PS50054">
    <property type="entry name" value="TYR_PHOSPHATASE_DUAL"/>
    <property type="match status" value="1"/>
</dbReference>
<dbReference type="GO" id="GO:0005634">
    <property type="term" value="C:nucleus"/>
    <property type="evidence" value="ECO:0007669"/>
    <property type="project" value="TreeGrafter"/>
</dbReference>
<dbReference type="HOGENOM" id="CLU_023312_4_0_1"/>
<dbReference type="Gene3D" id="3.90.190.10">
    <property type="entry name" value="Protein tyrosine phosphatase superfamily"/>
    <property type="match status" value="1"/>
</dbReference>
<dbReference type="OrthoDB" id="2017893at2759"/>
<dbReference type="Pfam" id="PF00782">
    <property type="entry name" value="DSPc"/>
    <property type="match status" value="1"/>
</dbReference>
<dbReference type="FunCoup" id="S8E861">
    <property type="interactions" value="559"/>
</dbReference>
<feature type="compositionally biased region" description="Acidic residues" evidence="5">
    <location>
        <begin position="352"/>
        <end position="372"/>
    </location>
</feature>
<dbReference type="STRING" id="743788.S8E861"/>
<feature type="compositionally biased region" description="Low complexity" evidence="5">
    <location>
        <begin position="263"/>
        <end position="277"/>
    </location>
</feature>
<feature type="compositionally biased region" description="Low complexity" evidence="5">
    <location>
        <begin position="212"/>
        <end position="229"/>
    </location>
</feature>
<keyword evidence="9" id="KW-1185">Reference proteome</keyword>
<feature type="region of interest" description="Disordered" evidence="5">
    <location>
        <begin position="206"/>
        <end position="326"/>
    </location>
</feature>
<keyword evidence="3" id="KW-0378">Hydrolase</keyword>
<evidence type="ECO:0000259" key="7">
    <source>
        <dbReference type="PROSITE" id="PS50056"/>
    </source>
</evidence>
<evidence type="ECO:0000256" key="2">
    <source>
        <dbReference type="ARBA" id="ARBA00013064"/>
    </source>
</evidence>
<organism evidence="8 9">
    <name type="scientific">Fomitopsis schrenkii</name>
    <name type="common">Brown rot fungus</name>
    <dbReference type="NCBI Taxonomy" id="2126942"/>
    <lineage>
        <taxon>Eukaryota</taxon>
        <taxon>Fungi</taxon>
        <taxon>Dikarya</taxon>
        <taxon>Basidiomycota</taxon>
        <taxon>Agaricomycotina</taxon>
        <taxon>Agaricomycetes</taxon>
        <taxon>Polyporales</taxon>
        <taxon>Fomitopsis</taxon>
    </lineage>
</organism>
<dbReference type="GO" id="GO:0008138">
    <property type="term" value="F:protein tyrosine/serine/threonine phosphatase activity"/>
    <property type="evidence" value="ECO:0007669"/>
    <property type="project" value="TreeGrafter"/>
</dbReference>
<dbReference type="InterPro" id="IPR000387">
    <property type="entry name" value="Tyr_Pase_dom"/>
</dbReference>
<feature type="compositionally biased region" description="Low complexity" evidence="5">
    <location>
        <begin position="430"/>
        <end position="442"/>
    </location>
</feature>
<keyword evidence="4" id="KW-0904">Protein phosphatase</keyword>
<evidence type="ECO:0000259" key="6">
    <source>
        <dbReference type="PROSITE" id="PS50054"/>
    </source>
</evidence>
<dbReference type="InterPro" id="IPR020422">
    <property type="entry name" value="TYR_PHOSPHATASE_DUAL_dom"/>
</dbReference>
<feature type="domain" description="Tyrosine-protein phosphatase" evidence="6">
    <location>
        <begin position="1"/>
        <end position="135"/>
    </location>
</feature>
<dbReference type="eggNOG" id="KOG1716">
    <property type="taxonomic scope" value="Eukaryota"/>
</dbReference>
<evidence type="ECO:0000256" key="5">
    <source>
        <dbReference type="SAM" id="MobiDB-lite"/>
    </source>
</evidence>
<dbReference type="EMBL" id="KE504156">
    <property type="protein sequence ID" value="EPS99548.1"/>
    <property type="molecule type" value="Genomic_DNA"/>
</dbReference>
<reference evidence="8 9" key="1">
    <citation type="journal article" date="2012" name="Science">
        <title>The Paleozoic origin of enzymatic lignin decomposition reconstructed from 31 fungal genomes.</title>
        <authorList>
            <person name="Floudas D."/>
            <person name="Binder M."/>
            <person name="Riley R."/>
            <person name="Barry K."/>
            <person name="Blanchette R.A."/>
            <person name="Henrissat B."/>
            <person name="Martinez A.T."/>
            <person name="Otillar R."/>
            <person name="Spatafora J.W."/>
            <person name="Yadav J.S."/>
            <person name="Aerts A."/>
            <person name="Benoit I."/>
            <person name="Boyd A."/>
            <person name="Carlson A."/>
            <person name="Copeland A."/>
            <person name="Coutinho P.M."/>
            <person name="de Vries R.P."/>
            <person name="Ferreira P."/>
            <person name="Findley K."/>
            <person name="Foster B."/>
            <person name="Gaskell J."/>
            <person name="Glotzer D."/>
            <person name="Gorecki P."/>
            <person name="Heitman J."/>
            <person name="Hesse C."/>
            <person name="Hori C."/>
            <person name="Igarashi K."/>
            <person name="Jurgens J.A."/>
            <person name="Kallen N."/>
            <person name="Kersten P."/>
            <person name="Kohler A."/>
            <person name="Kuees U."/>
            <person name="Kumar T.K.A."/>
            <person name="Kuo A."/>
            <person name="LaButti K."/>
            <person name="Larrondo L.F."/>
            <person name="Lindquist E."/>
            <person name="Ling A."/>
            <person name="Lombard V."/>
            <person name="Lucas S."/>
            <person name="Lundell T."/>
            <person name="Martin R."/>
            <person name="McLaughlin D.J."/>
            <person name="Morgenstern I."/>
            <person name="Morin E."/>
            <person name="Murat C."/>
            <person name="Nagy L.G."/>
            <person name="Nolan M."/>
            <person name="Ohm R.A."/>
            <person name="Patyshakuliyeva A."/>
            <person name="Rokas A."/>
            <person name="Ruiz-Duenas F.J."/>
            <person name="Sabat G."/>
            <person name="Salamov A."/>
            <person name="Samejima M."/>
            <person name="Schmutz J."/>
            <person name="Slot J.C."/>
            <person name="St John F."/>
            <person name="Stenlid J."/>
            <person name="Sun H."/>
            <person name="Sun S."/>
            <person name="Syed K."/>
            <person name="Tsang A."/>
            <person name="Wiebenga A."/>
            <person name="Young D."/>
            <person name="Pisabarro A."/>
            <person name="Eastwood D.C."/>
            <person name="Martin F."/>
            <person name="Cullen D."/>
            <person name="Grigoriev I.V."/>
            <person name="Hibbett D.S."/>
        </authorList>
    </citation>
    <scope>NUCLEOTIDE SEQUENCE</scope>
    <source>
        <strain evidence="9">FP-58527</strain>
    </source>
</reference>
<dbReference type="CDD" id="cd14498">
    <property type="entry name" value="DSP"/>
    <property type="match status" value="1"/>
</dbReference>
<dbReference type="GO" id="GO:0004725">
    <property type="term" value="F:protein tyrosine phosphatase activity"/>
    <property type="evidence" value="ECO:0007669"/>
    <property type="project" value="UniProtKB-EC"/>
</dbReference>
<dbReference type="FunFam" id="3.90.190.10:FF:000157">
    <property type="entry name" value="Protein-tyrosine phosphatase"/>
    <property type="match status" value="1"/>
</dbReference>
<dbReference type="InParanoid" id="S8E861"/>
<dbReference type="SUPFAM" id="SSF52799">
    <property type="entry name" value="(Phosphotyrosine protein) phosphatases II"/>
    <property type="match status" value="1"/>
</dbReference>
<dbReference type="InterPro" id="IPR029021">
    <property type="entry name" value="Prot-tyrosine_phosphatase-like"/>
</dbReference>
<dbReference type="PANTHER" id="PTHR45848">
    <property type="entry name" value="DUAL SPECIFICITY PROTEIN PHOSPHATASE 12 FAMILY MEMBER"/>
    <property type="match status" value="1"/>
</dbReference>
<dbReference type="AlphaFoldDB" id="S8E861"/>
<feature type="region of interest" description="Disordered" evidence="5">
    <location>
        <begin position="167"/>
        <end position="189"/>
    </location>
</feature>
<feature type="compositionally biased region" description="Low complexity" evidence="5">
    <location>
        <begin position="239"/>
        <end position="255"/>
    </location>
</feature>
<feature type="compositionally biased region" description="Low complexity" evidence="5">
    <location>
        <begin position="390"/>
        <end position="407"/>
    </location>
</feature>
<proteinExistence type="inferred from homology"/>
<evidence type="ECO:0000256" key="1">
    <source>
        <dbReference type="ARBA" id="ARBA00008601"/>
    </source>
</evidence>
<evidence type="ECO:0000256" key="3">
    <source>
        <dbReference type="ARBA" id="ARBA00022801"/>
    </source>
</evidence>
<dbReference type="InterPro" id="IPR000340">
    <property type="entry name" value="Dual-sp_phosphatase_cat-dom"/>
</dbReference>
<dbReference type="PROSITE" id="PS00383">
    <property type="entry name" value="TYR_PHOSPHATASE_1"/>
    <property type="match status" value="1"/>
</dbReference>
<evidence type="ECO:0000256" key="4">
    <source>
        <dbReference type="ARBA" id="ARBA00022912"/>
    </source>
</evidence>
<dbReference type="PROSITE" id="PS50056">
    <property type="entry name" value="TYR_PHOSPHATASE_2"/>
    <property type="match status" value="1"/>
</dbReference>
<gene>
    <name evidence="8" type="ORF">FOMPIDRAFT_1050581</name>
</gene>
<dbReference type="Proteomes" id="UP000015241">
    <property type="component" value="Unassembled WGS sequence"/>
</dbReference>
<feature type="domain" description="Tyrosine specific protein phosphatases" evidence="7">
    <location>
        <begin position="56"/>
        <end position="116"/>
    </location>
</feature>
<dbReference type="InterPro" id="IPR016130">
    <property type="entry name" value="Tyr_Pase_AS"/>
</dbReference>
<sequence length="591" mass="62904">MNEVIPGLWIGDLSSALDTDQLREHNIRSVLSAMRGRTFTKLQINLDDTDDADVLSHLVAAIQFIEAELEKGRGVLVHCVAGLSRSATIVAAYLMYVQHVDYEAALELIRKVRPNVQPNDGFLRQLAVFQEASFRVSRHDKATRMYYLERVVEEVMNGDGSIETDFFAKFPRTPSDSAPATPGGPRRRIRCKMCRQELAAREHMLDHGQVGPATPAFASPAPSRRPSSSVHDGPVRPFASLTPLSAAKSPPSSRRPSTHDTRPSISSPFSPSSSRRPSMNEVARPTGLAPLTPITPISPSSVPMARRASGSGHEPITRSRLGSNADTRPLKSSLLALQGAAQLGQDISDELSESALEGSDEEEEEEEEEDEVQGPPNTALPPANRGTGESVPDSPSTATSSTAVSDTASRDLNVKSLSLTNSMPSPPTSPTTDGAPSAAEPLPAIPPALVRRVSSTSSSPLAHGSDLAAQLLNHPKLAALRSPPSGLNMSAMTSPSPGASGPGPVSRSGSAFSISPPLLANTACSGYFVEPMKWMDSFLQDGQMAGKIVCPNKKCGAKLGNYDWAGVCCSCKQWVVPGFCIHRSKVDEVVV</sequence>
<comment type="similarity">
    <text evidence="1">Belongs to the protein-tyrosine phosphatase family. Non-receptor class dual specificity subfamily.</text>
</comment>
<feature type="compositionally biased region" description="Low complexity" evidence="5">
    <location>
        <begin position="292"/>
        <end position="301"/>
    </location>
</feature>
<protein>
    <recommendedName>
        <fullName evidence="2">protein-tyrosine-phosphatase</fullName>
        <ecNumber evidence="2">3.1.3.48</ecNumber>
    </recommendedName>
</protein>
<dbReference type="SMART" id="SM00404">
    <property type="entry name" value="PTPc_motif"/>
    <property type="match status" value="1"/>
</dbReference>
<feature type="compositionally biased region" description="Low complexity" evidence="5">
    <location>
        <begin position="494"/>
        <end position="508"/>
    </location>
</feature>
<accession>S8E861</accession>
<evidence type="ECO:0000313" key="8">
    <source>
        <dbReference type="EMBL" id="EPS99548.1"/>
    </source>
</evidence>
<dbReference type="SMART" id="SM00195">
    <property type="entry name" value="DSPc"/>
    <property type="match status" value="1"/>
</dbReference>
<feature type="region of interest" description="Disordered" evidence="5">
    <location>
        <begin position="352"/>
        <end position="442"/>
    </location>
</feature>
<dbReference type="InterPro" id="IPR003595">
    <property type="entry name" value="Tyr_Pase_cat"/>
</dbReference>
<dbReference type="EC" id="3.1.3.48" evidence="2"/>
<evidence type="ECO:0000313" key="9">
    <source>
        <dbReference type="Proteomes" id="UP000015241"/>
    </source>
</evidence>